<dbReference type="NCBIfam" id="TIGR01668">
    <property type="entry name" value="YqeG_hyp_ppase"/>
    <property type="match status" value="1"/>
</dbReference>
<dbReference type="NCBIfam" id="TIGR01662">
    <property type="entry name" value="HAD-SF-IIIA"/>
    <property type="match status" value="1"/>
</dbReference>
<evidence type="ECO:0000313" key="2">
    <source>
        <dbReference type="EMBL" id="EFG55980.1"/>
    </source>
</evidence>
<reference evidence="2 3" key="1">
    <citation type="submission" date="2010-04" db="EMBL/GenBank/DDBJ databases">
        <authorList>
            <person name="Muzny D."/>
            <person name="Qin X."/>
            <person name="Deng J."/>
            <person name="Jiang H."/>
            <person name="Liu Y."/>
            <person name="Qu J."/>
            <person name="Song X.-Z."/>
            <person name="Zhang L."/>
            <person name="Thornton R."/>
            <person name="Coyle M."/>
            <person name="Francisco L."/>
            <person name="Jackson L."/>
            <person name="Javaid M."/>
            <person name="Korchina V."/>
            <person name="Kovar C."/>
            <person name="Mata R."/>
            <person name="Mathew T."/>
            <person name="Ngo R."/>
            <person name="Nguyen L."/>
            <person name="Nguyen N."/>
            <person name="Okwuonu G."/>
            <person name="Ongeri F."/>
            <person name="Pham C."/>
            <person name="Simmons D."/>
            <person name="Wilczek-Boney K."/>
            <person name="Hale W."/>
            <person name="Jakkamsetti A."/>
            <person name="Pham P."/>
            <person name="Ruth R."/>
            <person name="San Lucas F."/>
            <person name="Warren J."/>
            <person name="Zhang J."/>
            <person name="Zhao Z."/>
            <person name="Zhou C."/>
            <person name="Zhu D."/>
            <person name="Lee S."/>
            <person name="Bess C."/>
            <person name="Blankenburg K."/>
            <person name="Forbes L."/>
            <person name="Fu Q."/>
            <person name="Gubbala S."/>
            <person name="Hirani K."/>
            <person name="Jayaseelan J.C."/>
            <person name="Lara F."/>
            <person name="Munidasa M."/>
            <person name="Palculict T."/>
            <person name="Patil S."/>
            <person name="Pu L.-L."/>
            <person name="Saada N."/>
            <person name="Tang L."/>
            <person name="Weissenberger G."/>
            <person name="Zhu Y."/>
            <person name="Hemphill L."/>
            <person name="Shang Y."/>
            <person name="Youmans B."/>
            <person name="Ayvaz T."/>
            <person name="Ross M."/>
            <person name="Santibanez J."/>
            <person name="Aqrawi P."/>
            <person name="Gross S."/>
            <person name="Joshi V."/>
            <person name="Fowler G."/>
            <person name="Nazareth L."/>
            <person name="Reid J."/>
            <person name="Worley K."/>
            <person name="Petrosino J."/>
            <person name="Highlander S."/>
            <person name="Gibbs R."/>
        </authorList>
    </citation>
    <scope>NUCLEOTIDE SEQUENCE [LARGE SCALE GENOMIC DNA]</scope>
    <source>
        <strain evidence="2 3">DSM 11664</strain>
    </source>
</reference>
<dbReference type="EMBL" id="ADNY01000013">
    <property type="protein sequence ID" value="EFG55980.1"/>
    <property type="molecule type" value="Genomic_DNA"/>
</dbReference>
<proteinExistence type="predicted"/>
<keyword evidence="3" id="KW-1185">Reference proteome</keyword>
<keyword evidence="1" id="KW-0175">Coiled coil</keyword>
<organism evidence="2 3">
    <name type="scientific">Lactobacillus amylolyticus DSM 11664</name>
    <dbReference type="NCBI Taxonomy" id="585524"/>
    <lineage>
        <taxon>Bacteria</taxon>
        <taxon>Bacillati</taxon>
        <taxon>Bacillota</taxon>
        <taxon>Bacilli</taxon>
        <taxon>Lactobacillales</taxon>
        <taxon>Lactobacillaceae</taxon>
        <taxon>Lactobacillus</taxon>
    </lineage>
</organism>
<dbReference type="Pfam" id="PF00702">
    <property type="entry name" value="Hydrolase"/>
    <property type="match status" value="1"/>
</dbReference>
<evidence type="ECO:0000313" key="3">
    <source>
        <dbReference type="Proteomes" id="UP000004069"/>
    </source>
</evidence>
<comment type="caution">
    <text evidence="2">The sequence shown here is derived from an EMBL/GenBank/DDBJ whole genome shotgun (WGS) entry which is preliminary data.</text>
</comment>
<keyword evidence="2" id="KW-0378">Hydrolase</keyword>
<dbReference type="InterPro" id="IPR006549">
    <property type="entry name" value="HAD-SF_hydro_IIIA"/>
</dbReference>
<dbReference type="Gene3D" id="3.40.50.1000">
    <property type="entry name" value="HAD superfamily/HAD-like"/>
    <property type="match status" value="1"/>
</dbReference>
<dbReference type="Proteomes" id="UP000004069">
    <property type="component" value="Unassembled WGS sequence"/>
</dbReference>
<gene>
    <name evidence="2" type="primary">yqeG</name>
    <name evidence="2" type="ORF">HMPREF0493_0443</name>
</gene>
<feature type="coiled-coil region" evidence="1">
    <location>
        <begin position="47"/>
        <end position="74"/>
    </location>
</feature>
<dbReference type="GO" id="GO:0008962">
    <property type="term" value="F:phosphatidylglycerophosphatase activity"/>
    <property type="evidence" value="ECO:0007669"/>
    <property type="project" value="InterPro"/>
</dbReference>
<dbReference type="OrthoDB" id="9787572at2"/>
<dbReference type="STRING" id="83683.B1745_02305"/>
<name>D4YSG5_9LACO</name>
<dbReference type="InterPro" id="IPR010021">
    <property type="entry name" value="PGPP1/Gep4"/>
</dbReference>
<dbReference type="EC" id="3.1.3.-" evidence="2"/>
<dbReference type="InterPro" id="IPR023214">
    <property type="entry name" value="HAD_sf"/>
</dbReference>
<dbReference type="RefSeq" id="WP_006351597.1">
    <property type="nucleotide sequence ID" value="NZ_ADNY01000013.1"/>
</dbReference>
<evidence type="ECO:0000256" key="1">
    <source>
        <dbReference type="SAM" id="Coils"/>
    </source>
</evidence>
<dbReference type="eggNOG" id="COG2179">
    <property type="taxonomic scope" value="Bacteria"/>
</dbReference>
<sequence>MKGIYRMLFRPKYTIDTIYHLKTEKLQAMGIKAVFSDLDNTLLAWNKFETAKEMDKLNQRLQKARIKLVVISNNNAERVGKVLNPYHIAFVAKSKKPLPFAISKEREELGLNKKQVMMVGDQLITDMQAGNLAGVQTVLVKPLVETDKWNTRINRFFEKIIFFFLALSHRVTFKETLKNG</sequence>
<dbReference type="InterPro" id="IPR036412">
    <property type="entry name" value="HAD-like_sf"/>
</dbReference>
<dbReference type="AlphaFoldDB" id="D4YSG5"/>
<protein>
    <submittedName>
        <fullName evidence="2">HAD phosphatase, family IIIA</fullName>
        <ecNumber evidence="2">3.1.3.-</ecNumber>
    </submittedName>
</protein>
<dbReference type="SUPFAM" id="SSF56784">
    <property type="entry name" value="HAD-like"/>
    <property type="match status" value="1"/>
</dbReference>
<accession>D4YSG5</accession>
<dbReference type="CDD" id="cd16416">
    <property type="entry name" value="HAD_BsYqeG-like"/>
    <property type="match status" value="1"/>
</dbReference>